<name>A0ACB9NVZ6_9MYRT</name>
<comment type="caution">
    <text evidence="1">The sequence shown here is derived from an EMBL/GenBank/DDBJ whole genome shotgun (WGS) entry which is preliminary data.</text>
</comment>
<evidence type="ECO:0000313" key="2">
    <source>
        <dbReference type="Proteomes" id="UP001057402"/>
    </source>
</evidence>
<gene>
    <name evidence="1" type="ORF">MLD38_025121</name>
</gene>
<accession>A0ACB9NVZ6</accession>
<dbReference type="Proteomes" id="UP001057402">
    <property type="component" value="Chromosome 7"/>
</dbReference>
<reference evidence="2" key="1">
    <citation type="journal article" date="2023" name="Front. Plant Sci.">
        <title>Chromosomal-level genome assembly of Melastoma candidum provides insights into trichome evolution.</title>
        <authorList>
            <person name="Zhong Y."/>
            <person name="Wu W."/>
            <person name="Sun C."/>
            <person name="Zou P."/>
            <person name="Liu Y."/>
            <person name="Dai S."/>
            <person name="Zhou R."/>
        </authorList>
    </citation>
    <scope>NUCLEOTIDE SEQUENCE [LARGE SCALE GENOMIC DNA]</scope>
</reference>
<dbReference type="EMBL" id="CM042886">
    <property type="protein sequence ID" value="KAI4340266.1"/>
    <property type="molecule type" value="Genomic_DNA"/>
</dbReference>
<evidence type="ECO:0000313" key="1">
    <source>
        <dbReference type="EMBL" id="KAI4340266.1"/>
    </source>
</evidence>
<keyword evidence="2" id="KW-1185">Reference proteome</keyword>
<organism evidence="1 2">
    <name type="scientific">Melastoma candidum</name>
    <dbReference type="NCBI Taxonomy" id="119954"/>
    <lineage>
        <taxon>Eukaryota</taxon>
        <taxon>Viridiplantae</taxon>
        <taxon>Streptophyta</taxon>
        <taxon>Embryophyta</taxon>
        <taxon>Tracheophyta</taxon>
        <taxon>Spermatophyta</taxon>
        <taxon>Magnoliopsida</taxon>
        <taxon>eudicotyledons</taxon>
        <taxon>Gunneridae</taxon>
        <taxon>Pentapetalae</taxon>
        <taxon>rosids</taxon>
        <taxon>malvids</taxon>
        <taxon>Myrtales</taxon>
        <taxon>Melastomataceae</taxon>
        <taxon>Melastomatoideae</taxon>
        <taxon>Melastomateae</taxon>
        <taxon>Melastoma</taxon>
    </lineage>
</organism>
<protein>
    <submittedName>
        <fullName evidence="1">Uncharacterized protein</fullName>
    </submittedName>
</protein>
<proteinExistence type="predicted"/>
<sequence length="469" mass="52740">MANVSFTLLPPSHVTNTYRSDISAEEVDGEEHQRSSVLGATGFPGRIPQGVSILSALESEEVGKQAGQGISSTASLELICNYWNGIKRRKAEKLLEKNESTGRRLSTEEIMRTAGMRFIQLQDQRNDYISAITQRFGSDLSGLSEEEMKEVDLAQLLLAAAEKVGENELDRASRLLSYCEMLSSKRRSTAEKVVLLFVDALRERIHIARGEHDSKRLVLRNNQYLRTSALQITYCRILPFIQIAQFSAIQVLVENTATASRIHIVDLAVRSGVHVIILMQALLDRKEKPIDLLKVSAVATTGMDTAEESGKRLVNVAKSMGLNFSFRVIPVQHIDDVREEMFDIEDGEAVAVYSPLVFEALISRQKSLENLTTVIKSLNPSVMVMTEIQANHNSPSFVARFIEGLFFYSAFMDCLDTCLANNGENNMVSEKCLFSVVTNMLSMEGEERTIRNVKIDVWRAFFTRQEWWR</sequence>